<evidence type="ECO:0000256" key="1">
    <source>
        <dbReference type="SAM" id="Coils"/>
    </source>
</evidence>
<accession>A0ABT2FD73</accession>
<gene>
    <name evidence="4" type="ORF">NXS09_07660</name>
</gene>
<evidence type="ECO:0000259" key="3">
    <source>
        <dbReference type="Pfam" id="PF13511"/>
    </source>
</evidence>
<protein>
    <submittedName>
        <fullName evidence="4">DUF4124 domain-containing protein</fullName>
    </submittedName>
</protein>
<comment type="caution">
    <text evidence="4">The sequence shown here is derived from an EMBL/GenBank/DDBJ whole genome shotgun (WGS) entry which is preliminary data.</text>
</comment>
<dbReference type="Proteomes" id="UP001166947">
    <property type="component" value="Unassembled WGS sequence"/>
</dbReference>
<dbReference type="Pfam" id="PF13511">
    <property type="entry name" value="DUF4124"/>
    <property type="match status" value="1"/>
</dbReference>
<feature type="chain" id="PRO_5047411314" evidence="2">
    <location>
        <begin position="26"/>
        <end position="149"/>
    </location>
</feature>
<feature type="coiled-coil region" evidence="1">
    <location>
        <begin position="79"/>
        <end position="113"/>
    </location>
</feature>
<dbReference type="RefSeq" id="WP_259291963.1">
    <property type="nucleotide sequence ID" value="NZ_JANUXW010000006.1"/>
</dbReference>
<sequence length="149" mass="16715">MHITRFAQVALLISGMFISASFATAQVYTWKGQNGSNNYSDVPLNLKPNNSGVVNIRTRTVTQPTIAHAQQEAEPGSLADKQKQLNDAISAENKKVEEQNKKVEEQNRQQKVENCKIARMNRQFAETARIGNREAFIARYDADVAKFCN</sequence>
<keyword evidence="5" id="KW-1185">Reference proteome</keyword>
<keyword evidence="1" id="KW-0175">Coiled coil</keyword>
<evidence type="ECO:0000313" key="5">
    <source>
        <dbReference type="Proteomes" id="UP001166947"/>
    </source>
</evidence>
<name>A0ABT2FD73_9NEIS</name>
<feature type="signal peptide" evidence="2">
    <location>
        <begin position="1"/>
        <end position="25"/>
    </location>
</feature>
<evidence type="ECO:0000256" key="2">
    <source>
        <dbReference type="SAM" id="SignalP"/>
    </source>
</evidence>
<dbReference type="EMBL" id="JANUXW010000006">
    <property type="protein sequence ID" value="MCS4534174.1"/>
    <property type="molecule type" value="Genomic_DNA"/>
</dbReference>
<feature type="domain" description="DUF4124" evidence="3">
    <location>
        <begin position="18"/>
        <end position="62"/>
    </location>
</feature>
<organism evidence="4 5">
    <name type="scientific">Neisseria montereyensis</name>
    <dbReference type="NCBI Taxonomy" id="2973938"/>
    <lineage>
        <taxon>Bacteria</taxon>
        <taxon>Pseudomonadati</taxon>
        <taxon>Pseudomonadota</taxon>
        <taxon>Betaproteobacteria</taxon>
        <taxon>Neisseriales</taxon>
        <taxon>Neisseriaceae</taxon>
        <taxon>Neisseria</taxon>
    </lineage>
</organism>
<evidence type="ECO:0000313" key="4">
    <source>
        <dbReference type="EMBL" id="MCS4534174.1"/>
    </source>
</evidence>
<reference evidence="4" key="2">
    <citation type="journal article" date="2023" name="Curr. Microbiol.">
        <title>Neisseria montereyensis sp. nov., Isolated from Oropharynx of California Sea Lion (Zalophus californianus): Genomic, Phylogenetic, and Phenotypic Study.</title>
        <authorList>
            <person name="Volokhov D.V."/>
            <person name="Zagorodnyaya T.A."/>
            <person name="Furtak V.A."/>
            <person name="Nattanmai G."/>
            <person name="Randall L."/>
            <person name="Jose S."/>
            <person name="Gao Y."/>
            <person name="Gulland F.M."/>
            <person name="Eisenberg T."/>
            <person name="Delmonte P."/>
            <person name="Blom J."/>
            <person name="Mitchell K.K."/>
        </authorList>
    </citation>
    <scope>NUCLEOTIDE SEQUENCE</scope>
    <source>
        <strain evidence="4">CSL10203-ORH2</strain>
    </source>
</reference>
<keyword evidence="2" id="KW-0732">Signal</keyword>
<reference evidence="4" key="1">
    <citation type="submission" date="2022-08" db="EMBL/GenBank/DDBJ databases">
        <authorList>
            <person name="Volokhov D.V."/>
            <person name="Furtak V.A."/>
            <person name="Zagorodnyaya T.A."/>
        </authorList>
    </citation>
    <scope>NUCLEOTIDE SEQUENCE</scope>
    <source>
        <strain evidence="4">CSL10203-ORH2</strain>
    </source>
</reference>
<proteinExistence type="predicted"/>
<dbReference type="InterPro" id="IPR025392">
    <property type="entry name" value="DUF4124"/>
</dbReference>